<comment type="caution">
    <text evidence="4">The sequence shown here is derived from an EMBL/GenBank/DDBJ whole genome shotgun (WGS) entry which is preliminary data.</text>
</comment>
<dbReference type="Gene3D" id="1.10.1200.10">
    <property type="entry name" value="ACP-like"/>
    <property type="match status" value="1"/>
</dbReference>
<feature type="domain" description="Carrier" evidence="3">
    <location>
        <begin position="27"/>
        <end position="104"/>
    </location>
</feature>
<dbReference type="Pfam" id="PF00550">
    <property type="entry name" value="PP-binding"/>
    <property type="match status" value="1"/>
</dbReference>
<keyword evidence="2" id="KW-0597">Phosphoprotein</keyword>
<dbReference type="SUPFAM" id="SSF47336">
    <property type="entry name" value="ACP-like"/>
    <property type="match status" value="1"/>
</dbReference>
<dbReference type="EMBL" id="QAYG01000004">
    <property type="protein sequence ID" value="PTW60629.1"/>
    <property type="molecule type" value="Genomic_DNA"/>
</dbReference>
<evidence type="ECO:0000256" key="2">
    <source>
        <dbReference type="ARBA" id="ARBA00022553"/>
    </source>
</evidence>
<dbReference type="Proteomes" id="UP000244081">
    <property type="component" value="Unassembled WGS sequence"/>
</dbReference>
<dbReference type="PROSITE" id="PS50075">
    <property type="entry name" value="CARRIER"/>
    <property type="match status" value="1"/>
</dbReference>
<dbReference type="InterPro" id="IPR036736">
    <property type="entry name" value="ACP-like_sf"/>
</dbReference>
<dbReference type="InterPro" id="IPR009081">
    <property type="entry name" value="PP-bd_ACP"/>
</dbReference>
<dbReference type="InterPro" id="IPR006162">
    <property type="entry name" value="Ppantetheine_attach_site"/>
</dbReference>
<dbReference type="PROSITE" id="PS00012">
    <property type="entry name" value="PHOSPHOPANTETHEINE"/>
    <property type="match status" value="1"/>
</dbReference>
<evidence type="ECO:0000259" key="3">
    <source>
        <dbReference type="PROSITE" id="PS50075"/>
    </source>
</evidence>
<keyword evidence="1" id="KW-0596">Phosphopantetheine</keyword>
<evidence type="ECO:0000313" key="4">
    <source>
        <dbReference type="EMBL" id="PTW60629.1"/>
    </source>
</evidence>
<evidence type="ECO:0000256" key="1">
    <source>
        <dbReference type="ARBA" id="ARBA00022450"/>
    </source>
</evidence>
<sequence length="114" mass="12292">MTFIVDNWVSADLFFKDQAPENARLEDTAITTQETVIRVLEDVVGTKNLNADSRFLDIGGNSLNLVEVLKQLRAKTGAAPSPRIFFDKQASSVAAISAAIDAQLHTSELAETAG</sequence>
<organism evidence="4 5">
    <name type="scientific">Breoghania corrubedonensis</name>
    <dbReference type="NCBI Taxonomy" id="665038"/>
    <lineage>
        <taxon>Bacteria</taxon>
        <taxon>Pseudomonadati</taxon>
        <taxon>Pseudomonadota</taxon>
        <taxon>Alphaproteobacteria</taxon>
        <taxon>Hyphomicrobiales</taxon>
        <taxon>Stappiaceae</taxon>
        <taxon>Breoghania</taxon>
    </lineage>
</organism>
<proteinExistence type="predicted"/>
<dbReference type="AlphaFoldDB" id="A0A2T5VA48"/>
<accession>A0A2T5VA48</accession>
<gene>
    <name evidence="4" type="ORF">C8N35_104255</name>
</gene>
<dbReference type="RefSeq" id="WP_210203520.1">
    <property type="nucleotide sequence ID" value="NZ_QAYG01000004.1"/>
</dbReference>
<reference evidence="4 5" key="1">
    <citation type="submission" date="2018-04" db="EMBL/GenBank/DDBJ databases">
        <title>Genomic Encyclopedia of Archaeal and Bacterial Type Strains, Phase II (KMG-II): from individual species to whole genera.</title>
        <authorList>
            <person name="Goeker M."/>
        </authorList>
    </citation>
    <scope>NUCLEOTIDE SEQUENCE [LARGE SCALE GENOMIC DNA]</scope>
    <source>
        <strain evidence="4 5">DSM 23382</strain>
    </source>
</reference>
<protein>
    <submittedName>
        <fullName evidence="4">Phosphopantetheine binding protein</fullName>
    </submittedName>
</protein>
<evidence type="ECO:0000313" key="5">
    <source>
        <dbReference type="Proteomes" id="UP000244081"/>
    </source>
</evidence>
<name>A0A2T5VA48_9HYPH</name>
<keyword evidence="5" id="KW-1185">Reference proteome</keyword>